<dbReference type="RefSeq" id="WP_188823118.1">
    <property type="nucleotide sequence ID" value="NZ_BMLK01000032.1"/>
</dbReference>
<dbReference type="InterPro" id="IPR001433">
    <property type="entry name" value="OxRdtase_FAD/NAD-bd"/>
</dbReference>
<dbReference type="Proteomes" id="UP000605099">
    <property type="component" value="Unassembled WGS sequence"/>
</dbReference>
<keyword evidence="5" id="KW-1133">Transmembrane helix</keyword>
<dbReference type="PROSITE" id="PS50902">
    <property type="entry name" value="FLAVODOXIN_LIKE"/>
    <property type="match status" value="1"/>
</dbReference>
<dbReference type="PROSITE" id="PS51384">
    <property type="entry name" value="FAD_FR"/>
    <property type="match status" value="1"/>
</dbReference>
<dbReference type="PRINTS" id="PR00369">
    <property type="entry name" value="FLAVODOXIN"/>
</dbReference>
<keyword evidence="9" id="KW-1185">Reference proteome</keyword>
<gene>
    <name evidence="8" type="ORF">GCM10011349_42530</name>
</gene>
<keyword evidence="1" id="KW-0285">Flavoprotein</keyword>
<evidence type="ECO:0000256" key="2">
    <source>
        <dbReference type="ARBA" id="ARBA00022643"/>
    </source>
</evidence>
<dbReference type="SUPFAM" id="SSF63380">
    <property type="entry name" value="Riboflavin synthase domain-like"/>
    <property type="match status" value="1"/>
</dbReference>
<keyword evidence="3" id="KW-0813">Transport</keyword>
<evidence type="ECO:0000313" key="9">
    <source>
        <dbReference type="Proteomes" id="UP000605099"/>
    </source>
</evidence>
<sequence>MTEAPLRMSDDPAHWAIAAGLVALWLLLSWRWLRNPATGPVAAGQCLVVYASQTGHAEDLARETHHRLRAALEDVHLFTADRVTAPILAAAERIYFIVSTTGEGDAPDNARHLDAMITRDSVDLSDTQVSVLALGDRRYTQFCAFGNRVRAWAERMGARISGFVTVDDLAPADLAEWNRILSREGFAAHAETPVASASSWHVASCKQVAPAAFDASSMQTSDGLYRLSLVPEGGAPPDWEIGDLFELRTPDGHIRDYSIANRPGAGEVQLFVRRVMDNGIPGRGSGLLTEAEPGRTHVTGRIREHRLFRPATGHGPILAIGAGSGWAGLRPHLAHAMAESRPCWLVFGERTPAGTDALLAEMQEWHQDGGLQRLELAFSRQDGRRVQDIIADKAKDIAAFLGNEGCIVLCGRLAMGEACLAALRDVLGAEWMDQAKATGRLRCDFY</sequence>
<evidence type="ECO:0000259" key="6">
    <source>
        <dbReference type="PROSITE" id="PS50902"/>
    </source>
</evidence>
<keyword evidence="5" id="KW-0472">Membrane</keyword>
<dbReference type="InterPro" id="IPR029039">
    <property type="entry name" value="Flavoprotein-like_sf"/>
</dbReference>
<comment type="caution">
    <text evidence="8">The sequence shown here is derived from an EMBL/GenBank/DDBJ whole genome shotgun (WGS) entry which is preliminary data.</text>
</comment>
<dbReference type="EMBL" id="BMLK01000032">
    <property type="protein sequence ID" value="GGN60671.1"/>
    <property type="molecule type" value="Genomic_DNA"/>
</dbReference>
<evidence type="ECO:0000256" key="3">
    <source>
        <dbReference type="ARBA" id="ARBA00022982"/>
    </source>
</evidence>
<organism evidence="8 9">
    <name type="scientific">Novosphingobium indicum</name>
    <dbReference type="NCBI Taxonomy" id="462949"/>
    <lineage>
        <taxon>Bacteria</taxon>
        <taxon>Pseudomonadati</taxon>
        <taxon>Pseudomonadota</taxon>
        <taxon>Alphaproteobacteria</taxon>
        <taxon>Sphingomonadales</taxon>
        <taxon>Sphingomonadaceae</taxon>
        <taxon>Novosphingobium</taxon>
    </lineage>
</organism>
<keyword evidence="3" id="KW-0249">Electron transport</keyword>
<protein>
    <recommendedName>
        <fullName evidence="4">NADPH--hemoprotein reductase</fullName>
        <ecNumber evidence="4">1.6.2.4</ecNumber>
    </recommendedName>
</protein>
<feature type="transmembrane region" description="Helical" evidence="5">
    <location>
        <begin position="12"/>
        <end position="30"/>
    </location>
</feature>
<dbReference type="Gene3D" id="3.40.50.360">
    <property type="match status" value="1"/>
</dbReference>
<keyword evidence="5" id="KW-0812">Transmembrane</keyword>
<evidence type="ECO:0000313" key="8">
    <source>
        <dbReference type="EMBL" id="GGN60671.1"/>
    </source>
</evidence>
<dbReference type="InterPro" id="IPR008254">
    <property type="entry name" value="Flavodoxin/NO_synth"/>
</dbReference>
<dbReference type="InterPro" id="IPR001094">
    <property type="entry name" value="Flavdoxin-like"/>
</dbReference>
<keyword evidence="2" id="KW-0288">FMN</keyword>
<accession>A0ABQ2JZR2</accession>
<evidence type="ECO:0000256" key="5">
    <source>
        <dbReference type="SAM" id="Phobius"/>
    </source>
</evidence>
<name>A0ABQ2JZR2_9SPHN</name>
<dbReference type="InterPro" id="IPR017927">
    <property type="entry name" value="FAD-bd_FR_type"/>
</dbReference>
<proteinExistence type="predicted"/>
<dbReference type="InterPro" id="IPR017938">
    <property type="entry name" value="Riboflavin_synthase-like_b-brl"/>
</dbReference>
<evidence type="ECO:0000256" key="4">
    <source>
        <dbReference type="ARBA" id="ARBA00023797"/>
    </source>
</evidence>
<dbReference type="PANTHER" id="PTHR19384">
    <property type="entry name" value="NITRIC OXIDE SYNTHASE-RELATED"/>
    <property type="match status" value="1"/>
</dbReference>
<dbReference type="SUPFAM" id="SSF52343">
    <property type="entry name" value="Ferredoxin reductase-like, C-terminal NADP-linked domain"/>
    <property type="match status" value="1"/>
</dbReference>
<evidence type="ECO:0000259" key="7">
    <source>
        <dbReference type="PROSITE" id="PS51384"/>
    </source>
</evidence>
<feature type="domain" description="Flavodoxin-like" evidence="6">
    <location>
        <begin position="46"/>
        <end position="182"/>
    </location>
</feature>
<dbReference type="Pfam" id="PF00258">
    <property type="entry name" value="Flavodoxin_1"/>
    <property type="match status" value="1"/>
</dbReference>
<dbReference type="EC" id="1.6.2.4" evidence="4"/>
<dbReference type="Gene3D" id="3.40.50.80">
    <property type="entry name" value="Nucleotide-binding domain of ferredoxin-NADP reductase (FNR) module"/>
    <property type="match status" value="1"/>
</dbReference>
<reference evidence="9" key="1">
    <citation type="journal article" date="2019" name="Int. J. Syst. Evol. Microbiol.">
        <title>The Global Catalogue of Microorganisms (GCM) 10K type strain sequencing project: providing services to taxonomists for standard genome sequencing and annotation.</title>
        <authorList>
            <consortium name="The Broad Institute Genomics Platform"/>
            <consortium name="The Broad Institute Genome Sequencing Center for Infectious Disease"/>
            <person name="Wu L."/>
            <person name="Ma J."/>
        </authorList>
    </citation>
    <scope>NUCLEOTIDE SEQUENCE [LARGE SCALE GENOMIC DNA]</scope>
    <source>
        <strain evidence="9">CGMCC 1.6784</strain>
    </source>
</reference>
<dbReference type="InterPro" id="IPR039261">
    <property type="entry name" value="FNR_nucleotide-bd"/>
</dbReference>
<dbReference type="PANTHER" id="PTHR19384:SF17">
    <property type="entry name" value="NADPH--CYTOCHROME P450 REDUCTASE"/>
    <property type="match status" value="1"/>
</dbReference>
<feature type="domain" description="FAD-binding FR-type" evidence="7">
    <location>
        <begin position="198"/>
        <end position="311"/>
    </location>
</feature>
<dbReference type="Gene3D" id="2.40.30.10">
    <property type="entry name" value="Translation factors"/>
    <property type="match status" value="1"/>
</dbReference>
<dbReference type="Pfam" id="PF00175">
    <property type="entry name" value="NAD_binding_1"/>
    <property type="match status" value="1"/>
</dbReference>
<evidence type="ECO:0000256" key="1">
    <source>
        <dbReference type="ARBA" id="ARBA00022630"/>
    </source>
</evidence>
<dbReference type="SUPFAM" id="SSF52218">
    <property type="entry name" value="Flavoproteins"/>
    <property type="match status" value="1"/>
</dbReference>